<reference evidence="1" key="2">
    <citation type="journal article" date="2020" name="Nat. Commun.">
        <title>Large-scale genome sequencing of mycorrhizal fungi provides insights into the early evolution of symbiotic traits.</title>
        <authorList>
            <person name="Miyauchi S."/>
            <person name="Kiss E."/>
            <person name="Kuo A."/>
            <person name="Drula E."/>
            <person name="Kohler A."/>
            <person name="Sanchez-Garcia M."/>
            <person name="Morin E."/>
            <person name="Andreopoulos B."/>
            <person name="Barry K.W."/>
            <person name="Bonito G."/>
            <person name="Buee M."/>
            <person name="Carver A."/>
            <person name="Chen C."/>
            <person name="Cichocki N."/>
            <person name="Clum A."/>
            <person name="Culley D."/>
            <person name="Crous P.W."/>
            <person name="Fauchery L."/>
            <person name="Girlanda M."/>
            <person name="Hayes R.D."/>
            <person name="Keri Z."/>
            <person name="LaButti K."/>
            <person name="Lipzen A."/>
            <person name="Lombard V."/>
            <person name="Magnuson J."/>
            <person name="Maillard F."/>
            <person name="Murat C."/>
            <person name="Nolan M."/>
            <person name="Ohm R.A."/>
            <person name="Pangilinan J."/>
            <person name="Pereira M.F."/>
            <person name="Perotto S."/>
            <person name="Peter M."/>
            <person name="Pfister S."/>
            <person name="Riley R."/>
            <person name="Sitrit Y."/>
            <person name="Stielow J.B."/>
            <person name="Szollosi G."/>
            <person name="Zifcakova L."/>
            <person name="Stursova M."/>
            <person name="Spatafora J.W."/>
            <person name="Tedersoo L."/>
            <person name="Vaario L.M."/>
            <person name="Yamada A."/>
            <person name="Yan M."/>
            <person name="Wang P."/>
            <person name="Xu J."/>
            <person name="Bruns T."/>
            <person name="Baldrian P."/>
            <person name="Vilgalys R."/>
            <person name="Dunand C."/>
            <person name="Henrissat B."/>
            <person name="Grigoriev I.V."/>
            <person name="Hibbett D."/>
            <person name="Nagy L.G."/>
            <person name="Martin F.M."/>
        </authorList>
    </citation>
    <scope>NUCLEOTIDE SEQUENCE</scope>
    <source>
        <strain evidence="1">P2</strain>
    </source>
</reference>
<accession>A0ACB6YYI1</accession>
<dbReference type="Proteomes" id="UP000886501">
    <property type="component" value="Unassembled WGS sequence"/>
</dbReference>
<proteinExistence type="predicted"/>
<dbReference type="EMBL" id="MU118454">
    <property type="protein sequence ID" value="KAF9642471.1"/>
    <property type="molecule type" value="Genomic_DNA"/>
</dbReference>
<name>A0ACB6YYI1_THEGA</name>
<comment type="caution">
    <text evidence="1">The sequence shown here is derived from an EMBL/GenBank/DDBJ whole genome shotgun (WGS) entry which is preliminary data.</text>
</comment>
<keyword evidence="2" id="KW-1185">Reference proteome</keyword>
<protein>
    <submittedName>
        <fullName evidence="1">Kinase-like protein</fullName>
    </submittedName>
</protein>
<organism evidence="1 2">
    <name type="scientific">Thelephora ganbajun</name>
    <name type="common">Ganba fungus</name>
    <dbReference type="NCBI Taxonomy" id="370292"/>
    <lineage>
        <taxon>Eukaryota</taxon>
        <taxon>Fungi</taxon>
        <taxon>Dikarya</taxon>
        <taxon>Basidiomycota</taxon>
        <taxon>Agaricomycotina</taxon>
        <taxon>Agaricomycetes</taxon>
        <taxon>Thelephorales</taxon>
        <taxon>Thelephoraceae</taxon>
        <taxon>Thelephora</taxon>
    </lineage>
</organism>
<sequence length="343" mass="37958">EKDIIASGAFADVRKGRLGGKTVAIRTLRIDRQSDNDEPKKLFCKESIIWMNVSHPNLLRLIAIDVDPRTGQCSMISEMMMNGNIREYIRKNSANRHRLLEGAAAGLRYLHQHGIVHGDLKGHNILITNETPPRACLADFGLSTLAPNSQGAATTITAGGTPLYMAPELLVPTEFGKSDARPTQPADIYALGMVILEVLTGLQPFYEQKWAVSELTYRVVCGARPTKPSDAEQIGFEGGTWELVEECWMKESTRRPTIERVLSHLTRVAASSAIVGPTPEIPRESTDSHPESDSTSKLLCFWLATILTSMRKIKYDYSIPQRPLLDIRLLPLSPLSSQSTKLP</sequence>
<gene>
    <name evidence="1" type="ORF">BDM02DRAFT_3105613</name>
</gene>
<evidence type="ECO:0000313" key="2">
    <source>
        <dbReference type="Proteomes" id="UP000886501"/>
    </source>
</evidence>
<evidence type="ECO:0000313" key="1">
    <source>
        <dbReference type="EMBL" id="KAF9642471.1"/>
    </source>
</evidence>
<reference evidence="1" key="1">
    <citation type="submission" date="2019-10" db="EMBL/GenBank/DDBJ databases">
        <authorList>
            <consortium name="DOE Joint Genome Institute"/>
            <person name="Kuo A."/>
            <person name="Miyauchi S."/>
            <person name="Kiss E."/>
            <person name="Drula E."/>
            <person name="Kohler A."/>
            <person name="Sanchez-Garcia M."/>
            <person name="Andreopoulos B."/>
            <person name="Barry K.W."/>
            <person name="Bonito G."/>
            <person name="Buee M."/>
            <person name="Carver A."/>
            <person name="Chen C."/>
            <person name="Cichocki N."/>
            <person name="Clum A."/>
            <person name="Culley D."/>
            <person name="Crous P.W."/>
            <person name="Fauchery L."/>
            <person name="Girlanda M."/>
            <person name="Hayes R."/>
            <person name="Keri Z."/>
            <person name="Labutti K."/>
            <person name="Lipzen A."/>
            <person name="Lombard V."/>
            <person name="Magnuson J."/>
            <person name="Maillard F."/>
            <person name="Morin E."/>
            <person name="Murat C."/>
            <person name="Nolan M."/>
            <person name="Ohm R."/>
            <person name="Pangilinan J."/>
            <person name="Pereira M."/>
            <person name="Perotto S."/>
            <person name="Peter M."/>
            <person name="Riley R."/>
            <person name="Sitrit Y."/>
            <person name="Stielow B."/>
            <person name="Szollosi G."/>
            <person name="Zifcakova L."/>
            <person name="Stursova M."/>
            <person name="Spatafora J.W."/>
            <person name="Tedersoo L."/>
            <person name="Vaario L.-M."/>
            <person name="Yamada A."/>
            <person name="Yan M."/>
            <person name="Wang P."/>
            <person name="Xu J."/>
            <person name="Bruns T."/>
            <person name="Baldrian P."/>
            <person name="Vilgalys R."/>
            <person name="Henrissat B."/>
            <person name="Grigoriev I.V."/>
            <person name="Hibbett D."/>
            <person name="Nagy L.G."/>
            <person name="Martin F.M."/>
        </authorList>
    </citation>
    <scope>NUCLEOTIDE SEQUENCE</scope>
    <source>
        <strain evidence="1">P2</strain>
    </source>
</reference>
<feature type="non-terminal residue" evidence="1">
    <location>
        <position position="1"/>
    </location>
</feature>